<dbReference type="NCBIfam" id="NF010200">
    <property type="entry name" value="PRK13674.1-1"/>
    <property type="match status" value="1"/>
</dbReference>
<dbReference type="OrthoDB" id="239637at2"/>
<dbReference type="UniPathway" id="UPA00848">
    <property type="reaction ID" value="UER00151"/>
</dbReference>
<dbReference type="PANTHER" id="PTHR36445:SF1">
    <property type="entry name" value="GTP CYCLOHYDROLASE MPTA"/>
    <property type="match status" value="1"/>
</dbReference>
<reference evidence="3 4" key="1">
    <citation type="submission" date="2016-12" db="EMBL/GenBank/DDBJ databases">
        <title>Marinobacter lutaoensis whole genome sequencing.</title>
        <authorList>
            <person name="Verma A."/>
            <person name="Krishnamurthi S."/>
        </authorList>
    </citation>
    <scope>NUCLEOTIDE SEQUENCE [LARGE SCALE GENOMIC DNA]</scope>
    <source>
        <strain evidence="3 4">T5054</strain>
    </source>
</reference>
<dbReference type="GO" id="GO:0003934">
    <property type="term" value="F:GTP cyclohydrolase I activity"/>
    <property type="evidence" value="ECO:0007669"/>
    <property type="project" value="UniProtKB-UniRule"/>
</dbReference>
<comment type="pathway">
    <text evidence="2">Cofactor biosynthesis; 7,8-dihydroneopterin triphosphate biosynthesis; 7,8-dihydroneopterin triphosphate from GTP: step 1/1.</text>
</comment>
<dbReference type="Gene3D" id="3.10.270.10">
    <property type="entry name" value="Urate Oxidase"/>
    <property type="match status" value="1"/>
</dbReference>
<comment type="function">
    <text evidence="2">Converts GTP to 7,8-dihydroneopterin triphosphate.</text>
</comment>
<keyword evidence="1 2" id="KW-0378">Hydrolase</keyword>
<feature type="site" description="May be catalytically important" evidence="2">
    <location>
        <position position="155"/>
    </location>
</feature>
<keyword evidence="4" id="KW-1185">Reference proteome</keyword>
<dbReference type="EC" id="3.5.4.16" evidence="2"/>
<evidence type="ECO:0000256" key="2">
    <source>
        <dbReference type="HAMAP-Rule" id="MF_01527"/>
    </source>
</evidence>
<dbReference type="AlphaFoldDB" id="A0A1V2DXV8"/>
<dbReference type="InterPro" id="IPR003801">
    <property type="entry name" value="GTP_cyclohydrolase_FolE2/MptA"/>
</dbReference>
<dbReference type="HAMAP" id="MF_01527_B">
    <property type="entry name" value="GTP_cyclohydrol_B"/>
    <property type="match status" value="1"/>
</dbReference>
<dbReference type="InterPro" id="IPR022838">
    <property type="entry name" value="GTP_cyclohydrolase_FolE2"/>
</dbReference>
<comment type="catalytic activity">
    <reaction evidence="2">
        <text>GTP + H2O = 7,8-dihydroneopterin 3'-triphosphate + formate + H(+)</text>
        <dbReference type="Rhea" id="RHEA:17473"/>
        <dbReference type="ChEBI" id="CHEBI:15377"/>
        <dbReference type="ChEBI" id="CHEBI:15378"/>
        <dbReference type="ChEBI" id="CHEBI:15740"/>
        <dbReference type="ChEBI" id="CHEBI:37565"/>
        <dbReference type="ChEBI" id="CHEBI:58462"/>
        <dbReference type="EC" id="3.5.4.16"/>
    </reaction>
</comment>
<evidence type="ECO:0000256" key="1">
    <source>
        <dbReference type="ARBA" id="ARBA00022801"/>
    </source>
</evidence>
<accession>A0A1V2DXV8</accession>
<gene>
    <name evidence="2" type="primary">folE2</name>
    <name evidence="3" type="ORF">BTO32_01960</name>
</gene>
<sequence length="304" mass="33132">MNAVLPDVSRTDKAPRLSPLDWVGMQGIDLPVTIAEPGYRRELHARADVQVDLPLPHVKGIHMSRLYQLLDTLAGEPLSPRVLHRLLRAMIDSHQDCNSQNARLRLELALLVRRPALVSAGLSGWKSYPLTLDASLHGDAFRARLGVAVGYSSTCPCSAALSRQLVEQGFLDAFAGQERLDPEAVAHWLRRHATLATPHSQRSEARVAVDLASDGDTLGLLALIDRIEAALGTPVQTAVKRADEQAFAALNGQNLMFVEDAARRIRDALGDDFANPAVHVRHMESLHPHDAAAWVAPRPEDTAG</sequence>
<dbReference type="PANTHER" id="PTHR36445">
    <property type="entry name" value="GTP CYCLOHYDROLASE MPTA"/>
    <property type="match status" value="1"/>
</dbReference>
<protein>
    <recommendedName>
        <fullName evidence="2">GTP cyclohydrolase FolE2</fullName>
        <ecNumber evidence="2">3.5.4.16</ecNumber>
    </recommendedName>
</protein>
<dbReference type="Proteomes" id="UP000189339">
    <property type="component" value="Unassembled WGS sequence"/>
</dbReference>
<organism evidence="3 4">
    <name type="scientific">Marinobacter lutaoensis</name>
    <dbReference type="NCBI Taxonomy" id="135739"/>
    <lineage>
        <taxon>Bacteria</taxon>
        <taxon>Pseudomonadati</taxon>
        <taxon>Pseudomonadota</taxon>
        <taxon>Gammaproteobacteria</taxon>
        <taxon>Pseudomonadales</taxon>
        <taxon>Marinobacteraceae</taxon>
        <taxon>Marinobacter</taxon>
    </lineage>
</organism>
<dbReference type="EMBL" id="MSCW01000001">
    <property type="protein sequence ID" value="ONF45260.1"/>
    <property type="molecule type" value="Genomic_DNA"/>
</dbReference>
<comment type="caution">
    <text evidence="3">The sequence shown here is derived from an EMBL/GenBank/DDBJ whole genome shotgun (WGS) entry which is preliminary data.</text>
</comment>
<proteinExistence type="inferred from homology"/>
<dbReference type="Pfam" id="PF02649">
    <property type="entry name" value="GCHY-1"/>
    <property type="match status" value="1"/>
</dbReference>
<evidence type="ECO:0000313" key="4">
    <source>
        <dbReference type="Proteomes" id="UP000189339"/>
    </source>
</evidence>
<dbReference type="STRING" id="135739.BTO32_01960"/>
<evidence type="ECO:0000313" key="3">
    <source>
        <dbReference type="EMBL" id="ONF45260.1"/>
    </source>
</evidence>
<comment type="similarity">
    <text evidence="2">Belongs to the GTP cyclohydrolase IV family.</text>
</comment>
<dbReference type="RefSeq" id="WP_076722754.1">
    <property type="nucleotide sequence ID" value="NZ_MSCW01000001.1"/>
</dbReference>
<name>A0A1V2DXV8_9GAMM</name>
<dbReference type="GO" id="GO:0046654">
    <property type="term" value="P:tetrahydrofolate biosynthetic process"/>
    <property type="evidence" value="ECO:0007669"/>
    <property type="project" value="UniProtKB-UniRule"/>
</dbReference>